<dbReference type="STRING" id="1618446.UV61_C0002G0278"/>
<evidence type="ECO:0000256" key="1">
    <source>
        <dbReference type="ARBA" id="ARBA00004141"/>
    </source>
</evidence>
<dbReference type="InterPro" id="IPR007016">
    <property type="entry name" value="O-antigen_ligase-rel_domated"/>
</dbReference>
<feature type="transmembrane region" description="Helical" evidence="5">
    <location>
        <begin position="29"/>
        <end position="46"/>
    </location>
</feature>
<feature type="transmembrane region" description="Helical" evidence="5">
    <location>
        <begin position="155"/>
        <end position="179"/>
    </location>
</feature>
<evidence type="ECO:0000256" key="4">
    <source>
        <dbReference type="ARBA" id="ARBA00023136"/>
    </source>
</evidence>
<feature type="transmembrane region" description="Helical" evidence="5">
    <location>
        <begin position="314"/>
        <end position="333"/>
    </location>
</feature>
<gene>
    <name evidence="7" type="ORF">UV61_C0002G0278</name>
</gene>
<evidence type="ECO:0000259" key="6">
    <source>
        <dbReference type="Pfam" id="PF04932"/>
    </source>
</evidence>
<proteinExistence type="predicted"/>
<evidence type="ECO:0000313" key="7">
    <source>
        <dbReference type="EMBL" id="KKS87557.1"/>
    </source>
</evidence>
<keyword evidence="3 5" id="KW-1133">Transmembrane helix</keyword>
<accession>A0A0G1CPZ8</accession>
<feature type="transmembrane region" description="Helical" evidence="5">
    <location>
        <begin position="53"/>
        <end position="74"/>
    </location>
</feature>
<evidence type="ECO:0000256" key="3">
    <source>
        <dbReference type="ARBA" id="ARBA00022989"/>
    </source>
</evidence>
<feature type="transmembrane region" description="Helical" evidence="5">
    <location>
        <begin position="116"/>
        <end position="135"/>
    </location>
</feature>
<feature type="transmembrane region" description="Helical" evidence="5">
    <location>
        <begin position="229"/>
        <end position="245"/>
    </location>
</feature>
<feature type="transmembrane region" description="Helical" evidence="5">
    <location>
        <begin position="209"/>
        <end position="224"/>
    </location>
</feature>
<keyword evidence="2 5" id="KW-0812">Transmembrane</keyword>
<name>A0A0G1CPZ8_9BACT</name>
<dbReference type="Proteomes" id="UP000034050">
    <property type="component" value="Unassembled WGS sequence"/>
</dbReference>
<evidence type="ECO:0000256" key="5">
    <source>
        <dbReference type="SAM" id="Phobius"/>
    </source>
</evidence>
<feature type="transmembrane region" description="Helical" evidence="5">
    <location>
        <begin position="86"/>
        <end position="104"/>
    </location>
</feature>
<reference evidence="7 8" key="1">
    <citation type="journal article" date="2015" name="Nature">
        <title>rRNA introns, odd ribosomes, and small enigmatic genomes across a large radiation of phyla.</title>
        <authorList>
            <person name="Brown C.T."/>
            <person name="Hug L.A."/>
            <person name="Thomas B.C."/>
            <person name="Sharon I."/>
            <person name="Castelle C.J."/>
            <person name="Singh A."/>
            <person name="Wilkins M.J."/>
            <person name="Williams K.H."/>
            <person name="Banfield J.F."/>
        </authorList>
    </citation>
    <scope>NUCLEOTIDE SEQUENCE [LARGE SCALE GENOMIC DNA]</scope>
</reference>
<dbReference type="InterPro" id="IPR051533">
    <property type="entry name" value="WaaL-like"/>
</dbReference>
<comment type="subcellular location">
    <subcellularLocation>
        <location evidence="1">Membrane</location>
        <topology evidence="1">Multi-pass membrane protein</topology>
    </subcellularLocation>
</comment>
<feature type="domain" description="O-antigen ligase-related" evidence="6">
    <location>
        <begin position="195"/>
        <end position="330"/>
    </location>
</feature>
<organism evidence="7 8">
    <name type="scientific">Candidatus Gottesmanbacteria bacterium GW2011_GWB1_43_11</name>
    <dbReference type="NCBI Taxonomy" id="1618446"/>
    <lineage>
        <taxon>Bacteria</taxon>
        <taxon>Candidatus Gottesmaniibacteriota</taxon>
    </lineage>
</organism>
<protein>
    <recommendedName>
        <fullName evidence="6">O-antigen ligase-related domain-containing protein</fullName>
    </recommendedName>
</protein>
<dbReference type="PANTHER" id="PTHR37422">
    <property type="entry name" value="TEICHURONIC ACID BIOSYNTHESIS PROTEIN TUAE"/>
    <property type="match status" value="1"/>
</dbReference>
<feature type="transmembrane region" description="Helical" evidence="5">
    <location>
        <begin position="186"/>
        <end position="203"/>
    </location>
</feature>
<dbReference type="AlphaFoldDB" id="A0A0G1CPZ8"/>
<dbReference type="PANTHER" id="PTHR37422:SF13">
    <property type="entry name" value="LIPOPOLYSACCHARIDE BIOSYNTHESIS PROTEIN PA4999-RELATED"/>
    <property type="match status" value="1"/>
</dbReference>
<evidence type="ECO:0000313" key="8">
    <source>
        <dbReference type="Proteomes" id="UP000034050"/>
    </source>
</evidence>
<dbReference type="Pfam" id="PF04932">
    <property type="entry name" value="Wzy_C"/>
    <property type="match status" value="1"/>
</dbReference>
<comment type="caution">
    <text evidence="7">The sequence shown here is derived from an EMBL/GenBank/DDBJ whole genome shotgun (WGS) entry which is preliminary data.</text>
</comment>
<sequence>MKKFLSFLVFLGFISGALFSYTFGSIRVSLLDITLGLFVLGNLIFVKKNSQNTLVFFIKTVGPFLLIACFSLLFQIFKLKPVEMGISALYMLRFLGYASSLYFVAKDQDLKHTGIWWLWLSGISISVLGLIQYVLYPNLRNLSYLGWDPHQYRLFSTLLDPNFTGIILVLTLILSMYIIQHKNTQLRIFVIVASFGPVIALFLTYSRGAFVAFLATVFVWTLVSKRWKIMGGLVVIFVASLFFLPRPSGEGVNLLRTISIYARIENTQEAWNLFTSSPVIGYGFNTLRFVRQVPASEMESPETAHSGGGFHNGWLTLLTTTGIIGVIGYLWIWRKILAVTQKENKQFLMLSLTAIFTHSFFDNSLFYPWVMLWMWVVAGSGLKINRPSYERGRIPSLRKRGLRP</sequence>
<keyword evidence="4 5" id="KW-0472">Membrane</keyword>
<dbReference type="GO" id="GO:0016020">
    <property type="term" value="C:membrane"/>
    <property type="evidence" value="ECO:0007669"/>
    <property type="project" value="UniProtKB-SubCell"/>
</dbReference>
<dbReference type="EMBL" id="LCFD01000002">
    <property type="protein sequence ID" value="KKS87557.1"/>
    <property type="molecule type" value="Genomic_DNA"/>
</dbReference>
<evidence type="ECO:0000256" key="2">
    <source>
        <dbReference type="ARBA" id="ARBA00022692"/>
    </source>
</evidence>